<comment type="caution">
    <text evidence="3">The sequence shown here is derived from an EMBL/GenBank/DDBJ whole genome shotgun (WGS) entry which is preliminary data.</text>
</comment>
<reference evidence="4" key="1">
    <citation type="journal article" date="2019" name="Int. J. Syst. Evol. Microbiol.">
        <title>The Global Catalogue of Microorganisms (GCM) 10K type strain sequencing project: providing services to taxonomists for standard genome sequencing and annotation.</title>
        <authorList>
            <consortium name="The Broad Institute Genomics Platform"/>
            <consortium name="The Broad Institute Genome Sequencing Center for Infectious Disease"/>
            <person name="Wu L."/>
            <person name="Ma J."/>
        </authorList>
    </citation>
    <scope>NUCLEOTIDE SEQUENCE [LARGE SCALE GENOMIC DNA]</scope>
    <source>
        <strain evidence="4">JCM 17983</strain>
    </source>
</reference>
<feature type="region of interest" description="Disordered" evidence="1">
    <location>
        <begin position="55"/>
        <end position="95"/>
    </location>
</feature>
<keyword evidence="4" id="KW-1185">Reference proteome</keyword>
<gene>
    <name evidence="3" type="ORF">GCM10023203_57280</name>
</gene>
<organism evidence="3 4">
    <name type="scientific">Actinomycetospora straminea</name>
    <dbReference type="NCBI Taxonomy" id="663607"/>
    <lineage>
        <taxon>Bacteria</taxon>
        <taxon>Bacillati</taxon>
        <taxon>Actinomycetota</taxon>
        <taxon>Actinomycetes</taxon>
        <taxon>Pseudonocardiales</taxon>
        <taxon>Pseudonocardiaceae</taxon>
        <taxon>Actinomycetospora</taxon>
    </lineage>
</organism>
<proteinExistence type="predicted"/>
<evidence type="ECO:0008006" key="5">
    <source>
        <dbReference type="Google" id="ProtNLM"/>
    </source>
</evidence>
<evidence type="ECO:0000313" key="4">
    <source>
        <dbReference type="Proteomes" id="UP001500457"/>
    </source>
</evidence>
<evidence type="ECO:0000256" key="1">
    <source>
        <dbReference type="SAM" id="MobiDB-lite"/>
    </source>
</evidence>
<evidence type="ECO:0000256" key="2">
    <source>
        <dbReference type="SAM" id="Phobius"/>
    </source>
</evidence>
<protein>
    <recommendedName>
        <fullName evidence="5">Secreted protein</fullName>
    </recommendedName>
</protein>
<keyword evidence="2" id="KW-0472">Membrane</keyword>
<dbReference type="EMBL" id="BAABHQ010000028">
    <property type="protein sequence ID" value="GAA4895533.1"/>
    <property type="molecule type" value="Genomic_DNA"/>
</dbReference>
<keyword evidence="2" id="KW-0812">Transmembrane</keyword>
<sequence length="95" mass="10011">MSVSVAVLLISPILLLTLVVGFVVIVALCRAETKGVPTVLHDIVSVFSRVADRVPATAPHSTSVPAEDAPEEDHQDQRGPHSDSATASFRSRPGD</sequence>
<dbReference type="Proteomes" id="UP001500457">
    <property type="component" value="Unassembled WGS sequence"/>
</dbReference>
<evidence type="ECO:0000313" key="3">
    <source>
        <dbReference type="EMBL" id="GAA4895533.1"/>
    </source>
</evidence>
<keyword evidence="2" id="KW-1133">Transmembrane helix</keyword>
<feature type="transmembrane region" description="Helical" evidence="2">
    <location>
        <begin position="6"/>
        <end position="28"/>
    </location>
</feature>
<name>A0ABP9F894_9PSEU</name>
<accession>A0ABP9F894</accession>